<sequence length="401" mass="45423">MGATLTQTQPDISYHPDFEKYQIRTERLKAVRAPNSDLPAGFPEQLTGPLVWEKKDFLDEREWTFSLNESHLEEIQNALQHFKSLNKLIGYVSQTTFPLPTLSPILRQQAHALSSGRGFFVLRGLPVDNYTTEESIIIYAGTSSHIASNRGRQDNKIIDGRKQSSMLNHIKDLSKTKEAGNIGAPAYTTDKQVFHTDAGDIVSLFCLQTAERGGESKLASSWRVYNELARTRPDLIKTLAEDWAFDGYGNKEQPYTVRPLLHYTPATEKNPERVVIQYARRGFTGFLHLPRSSNIPPITEAQAEALDALHYLAEKFSVSLDFQRGDVQYINNLSIFHARDGFVDAPGGERHLLRLWLRDPELAWETPAALKTRWDELYKNVTEEEQVFPLEPRIRGGAGKA</sequence>
<dbReference type="PANTHER" id="PTHR10696:SF54">
    <property type="entry name" value="FAMILY OXIDOREDUCTASE, PUTATIVE (AFU_ORTHOLOGUE AFUA_4G13850)-RELATED"/>
    <property type="match status" value="1"/>
</dbReference>
<dbReference type="Gene3D" id="3.60.130.10">
    <property type="entry name" value="Clavaminate synthase-like"/>
    <property type="match status" value="1"/>
</dbReference>
<proteinExistence type="predicted"/>
<dbReference type="GO" id="GO:0016491">
    <property type="term" value="F:oxidoreductase activity"/>
    <property type="evidence" value="ECO:0007669"/>
    <property type="project" value="UniProtKB-KW"/>
</dbReference>
<dbReference type="Pfam" id="PF02668">
    <property type="entry name" value="TauD"/>
    <property type="match status" value="1"/>
</dbReference>
<dbReference type="RefSeq" id="XP_024742386.1">
    <property type="nucleotide sequence ID" value="XM_024879301.1"/>
</dbReference>
<dbReference type="FunFam" id="3.60.130.10:FF:000011">
    <property type="entry name" value="Taurine catabolism dioxygenase TauD"/>
    <property type="match status" value="1"/>
</dbReference>
<dbReference type="InterPro" id="IPR050411">
    <property type="entry name" value="AlphaKG_dependent_hydroxylases"/>
</dbReference>
<evidence type="ECO:0000313" key="3">
    <source>
        <dbReference type="EMBL" id="PMD65482.1"/>
    </source>
</evidence>
<feature type="domain" description="TauD/TfdA-like" evidence="2">
    <location>
        <begin position="92"/>
        <end position="356"/>
    </location>
</feature>
<evidence type="ECO:0000313" key="4">
    <source>
        <dbReference type="Proteomes" id="UP000235371"/>
    </source>
</evidence>
<keyword evidence="4" id="KW-1185">Reference proteome</keyword>
<evidence type="ECO:0000259" key="2">
    <source>
        <dbReference type="Pfam" id="PF02668"/>
    </source>
</evidence>
<keyword evidence="1" id="KW-0560">Oxidoreductase</keyword>
<dbReference type="InParanoid" id="A0A2J6TR63"/>
<dbReference type="AlphaFoldDB" id="A0A2J6TR63"/>
<dbReference type="EMBL" id="KZ613746">
    <property type="protein sequence ID" value="PMD65482.1"/>
    <property type="molecule type" value="Genomic_DNA"/>
</dbReference>
<reference evidence="3 4" key="1">
    <citation type="submission" date="2016-04" db="EMBL/GenBank/DDBJ databases">
        <title>A degradative enzymes factory behind the ericoid mycorrhizal symbiosis.</title>
        <authorList>
            <consortium name="DOE Joint Genome Institute"/>
            <person name="Martino E."/>
            <person name="Morin E."/>
            <person name="Grelet G."/>
            <person name="Kuo A."/>
            <person name="Kohler A."/>
            <person name="Daghino S."/>
            <person name="Barry K."/>
            <person name="Choi C."/>
            <person name="Cichocki N."/>
            <person name="Clum A."/>
            <person name="Copeland A."/>
            <person name="Hainaut M."/>
            <person name="Haridas S."/>
            <person name="Labutti K."/>
            <person name="Lindquist E."/>
            <person name="Lipzen A."/>
            <person name="Khouja H.-R."/>
            <person name="Murat C."/>
            <person name="Ohm R."/>
            <person name="Olson A."/>
            <person name="Spatafora J."/>
            <person name="Veneault-Fourrey C."/>
            <person name="Henrissat B."/>
            <person name="Grigoriev I."/>
            <person name="Martin F."/>
            <person name="Perotto S."/>
        </authorList>
    </citation>
    <scope>NUCLEOTIDE SEQUENCE [LARGE SCALE GENOMIC DNA]</scope>
    <source>
        <strain evidence="3 4">E</strain>
    </source>
</reference>
<dbReference type="Proteomes" id="UP000235371">
    <property type="component" value="Unassembled WGS sequence"/>
</dbReference>
<evidence type="ECO:0000256" key="1">
    <source>
        <dbReference type="ARBA" id="ARBA00023002"/>
    </source>
</evidence>
<name>A0A2J6TR63_9HELO</name>
<accession>A0A2J6TR63</accession>
<dbReference type="GeneID" id="36587378"/>
<dbReference type="SUPFAM" id="SSF51197">
    <property type="entry name" value="Clavaminate synthase-like"/>
    <property type="match status" value="1"/>
</dbReference>
<organism evidence="3 4">
    <name type="scientific">Hyaloscypha bicolor E</name>
    <dbReference type="NCBI Taxonomy" id="1095630"/>
    <lineage>
        <taxon>Eukaryota</taxon>
        <taxon>Fungi</taxon>
        <taxon>Dikarya</taxon>
        <taxon>Ascomycota</taxon>
        <taxon>Pezizomycotina</taxon>
        <taxon>Leotiomycetes</taxon>
        <taxon>Helotiales</taxon>
        <taxon>Hyaloscyphaceae</taxon>
        <taxon>Hyaloscypha</taxon>
        <taxon>Hyaloscypha bicolor</taxon>
    </lineage>
</organism>
<protein>
    <submittedName>
        <fullName evidence="3">Clavaminate synthase-like protein</fullName>
    </submittedName>
</protein>
<dbReference type="STRING" id="1095630.A0A2J6TR63"/>
<dbReference type="PANTHER" id="PTHR10696">
    <property type="entry name" value="GAMMA-BUTYROBETAINE HYDROXYLASE-RELATED"/>
    <property type="match status" value="1"/>
</dbReference>
<dbReference type="InterPro" id="IPR003819">
    <property type="entry name" value="TauD/TfdA-like"/>
</dbReference>
<dbReference type="OrthoDB" id="272271at2759"/>
<gene>
    <name evidence="3" type="ORF">K444DRAFT_608074</name>
</gene>
<dbReference type="InterPro" id="IPR042098">
    <property type="entry name" value="TauD-like_sf"/>
</dbReference>